<evidence type="ECO:0000313" key="5">
    <source>
        <dbReference type="Proteomes" id="UP000433483"/>
    </source>
</evidence>
<dbReference type="EMBL" id="QXGF01000098">
    <property type="protein sequence ID" value="KAE8946952.1"/>
    <property type="molecule type" value="Genomic_DNA"/>
</dbReference>
<gene>
    <name evidence="2" type="ORF">PF002_g13133</name>
    <name evidence="3" type="ORF">PF005_g3134</name>
    <name evidence="1" type="ORF">PF009_g3416</name>
</gene>
<name>A0A6A3Z4B8_9STRA</name>
<dbReference type="Proteomes" id="UP000440367">
    <property type="component" value="Unassembled WGS sequence"/>
</dbReference>
<sequence>MDKEFPRTLRKALIVVLTANYSEKIREELLEIRKTVASCSPNTAKRFRALVRMKNTIFYLNESSPMCEDALCRLYKRGLPYDWQNKYAASGQVYSTVADLMPFFERIEQGESHFHRQDEKNNNHESSRG</sequence>
<dbReference type="AlphaFoldDB" id="A0A6A3Z4B8"/>
<evidence type="ECO:0000313" key="6">
    <source>
        <dbReference type="Proteomes" id="UP000440367"/>
    </source>
</evidence>
<protein>
    <submittedName>
        <fullName evidence="2">Uncharacterized protein</fullName>
    </submittedName>
</protein>
<evidence type="ECO:0000313" key="1">
    <source>
        <dbReference type="EMBL" id="KAE8946952.1"/>
    </source>
</evidence>
<dbReference type="Proteomes" id="UP000429523">
    <property type="component" value="Unassembled WGS sequence"/>
</dbReference>
<organism evidence="2 6">
    <name type="scientific">Phytophthora fragariae</name>
    <dbReference type="NCBI Taxonomy" id="53985"/>
    <lineage>
        <taxon>Eukaryota</taxon>
        <taxon>Sar</taxon>
        <taxon>Stramenopiles</taxon>
        <taxon>Oomycota</taxon>
        <taxon>Peronosporomycetes</taxon>
        <taxon>Peronosporales</taxon>
        <taxon>Peronosporaceae</taxon>
        <taxon>Phytophthora</taxon>
    </lineage>
</organism>
<accession>A0A6A3Z4B8</accession>
<dbReference type="EMBL" id="QXGB01000091">
    <property type="protein sequence ID" value="KAE9231294.1"/>
    <property type="molecule type" value="Genomic_DNA"/>
</dbReference>
<evidence type="ECO:0000313" key="3">
    <source>
        <dbReference type="EMBL" id="KAE9231294.1"/>
    </source>
</evidence>
<comment type="caution">
    <text evidence="2">The sequence shown here is derived from an EMBL/GenBank/DDBJ whole genome shotgun (WGS) entry which is preliminary data.</text>
</comment>
<proteinExistence type="predicted"/>
<evidence type="ECO:0000313" key="4">
    <source>
        <dbReference type="Proteomes" id="UP000429523"/>
    </source>
</evidence>
<dbReference type="EMBL" id="QXGD01000654">
    <property type="protein sequence ID" value="KAE9230029.1"/>
    <property type="molecule type" value="Genomic_DNA"/>
</dbReference>
<evidence type="ECO:0000313" key="2">
    <source>
        <dbReference type="EMBL" id="KAE9230029.1"/>
    </source>
</evidence>
<keyword evidence="5" id="KW-1185">Reference proteome</keyword>
<dbReference type="OrthoDB" id="115814at2759"/>
<reference evidence="4 5" key="1">
    <citation type="submission" date="2018-08" db="EMBL/GenBank/DDBJ databases">
        <title>Genomic investigation of the strawberry pathogen Phytophthora fragariae indicates pathogenicity is determined by transcriptional variation in three key races.</title>
        <authorList>
            <person name="Adams T.M."/>
            <person name="Armitage A.D."/>
            <person name="Sobczyk M.K."/>
            <person name="Bates H.J."/>
            <person name="Dunwell J.M."/>
            <person name="Nellist C.F."/>
            <person name="Harrison R.J."/>
        </authorList>
    </citation>
    <scope>NUCLEOTIDE SEQUENCE [LARGE SCALE GENOMIC DNA]</scope>
    <source>
        <strain evidence="2 6">BC-1</strain>
        <strain evidence="3 5">NOV-27</strain>
        <strain evidence="1 4">NOV-9</strain>
    </source>
</reference>
<dbReference type="Proteomes" id="UP000433483">
    <property type="component" value="Unassembled WGS sequence"/>
</dbReference>